<evidence type="ECO:0000313" key="5">
    <source>
        <dbReference type="EMBL" id="CAF0742422.1"/>
    </source>
</evidence>
<comment type="caution">
    <text evidence="5">The sequence shown here is derived from an EMBL/GenBank/DDBJ whole genome shotgun (WGS) entry which is preliminary data.</text>
</comment>
<keyword evidence="3" id="KW-0378">Hydrolase</keyword>
<gene>
    <name evidence="5" type="ORF">OXX778_LOCUS3463</name>
</gene>
<name>A0A813NNW1_9BILA</name>
<dbReference type="Pfam" id="PF10551">
    <property type="entry name" value="MULE"/>
    <property type="match status" value="1"/>
</dbReference>
<keyword evidence="6" id="KW-1185">Reference proteome</keyword>
<evidence type="ECO:0000256" key="1">
    <source>
        <dbReference type="ARBA" id="ARBA00005234"/>
    </source>
</evidence>
<dbReference type="GO" id="GO:0008234">
    <property type="term" value="F:cysteine-type peptidase activity"/>
    <property type="evidence" value="ECO:0007669"/>
    <property type="project" value="InterPro"/>
</dbReference>
<feature type="domain" description="Ubiquitin-like protease family profile" evidence="4">
    <location>
        <begin position="377"/>
        <end position="542"/>
    </location>
</feature>
<dbReference type="Gene3D" id="3.40.395.10">
    <property type="entry name" value="Adenoviral Proteinase, Chain A"/>
    <property type="match status" value="1"/>
</dbReference>
<sequence>MFPAAYILLQNKERETYIEALTEIKLILTSNNIQIKVQELLSDFELAMIQAISIVFENSKIYGCWFHFNQALIRYLFDKCNKRNQYFDNFEFKIWIRKFSALAFLPLSDIKKGWNYILDKIPVPVDQDIVKFIKYFVNTWLQGKYGFSWNHFDNTGPRTNNHLERYHAKLAAIPSSKSNNVLTFINMVKKNASQVYVSFYAVERNPIQEPKQLSKNKKKDQIFIILQEQYSAKIITFEQYFEKLSAHITDPYGTSQMKFDHDVEEEEEENTNPGKKRKRKIVFVNPLNNEDFLKRVDFTNVLIRQELDKETDKPSELFTNETFNILKSQIHIYKNFIIKNQPIHQGLFNSLIEYTNVHLPKVEPLGIQEPNPKRLKVHDESNDIEYLETRSYTNYERIPVSLELLKISKSQELSNLQITEFQNLISTKYNVSGLFMPDYYTIENYTFNPESLRESVFIQVCHAFNHWVVVSNYHPSSNELFLDNWYIYDSLNNPAYYLNYIKNVLKRVTGGSRYINIYHVPVTQQKGPIDCGLLALGYALSLAMDLDPGSLVFDQTKIRDEFNSIIESKSLFLFSHNLKENYVPKFNEITFDLN</sequence>
<reference evidence="5" key="1">
    <citation type="submission" date="2021-02" db="EMBL/GenBank/DDBJ databases">
        <authorList>
            <person name="Nowell W R."/>
        </authorList>
    </citation>
    <scope>NUCLEOTIDE SEQUENCE</scope>
    <source>
        <strain evidence="5">Ploen Becks lab</strain>
    </source>
</reference>
<dbReference type="EMBL" id="CAJNOC010000307">
    <property type="protein sequence ID" value="CAF0742422.1"/>
    <property type="molecule type" value="Genomic_DNA"/>
</dbReference>
<dbReference type="GO" id="GO:0006508">
    <property type="term" value="P:proteolysis"/>
    <property type="evidence" value="ECO:0007669"/>
    <property type="project" value="UniProtKB-KW"/>
</dbReference>
<dbReference type="InterPro" id="IPR003653">
    <property type="entry name" value="Peptidase_C48_C"/>
</dbReference>
<organism evidence="5 6">
    <name type="scientific">Brachionus calyciflorus</name>
    <dbReference type="NCBI Taxonomy" id="104777"/>
    <lineage>
        <taxon>Eukaryota</taxon>
        <taxon>Metazoa</taxon>
        <taxon>Spiralia</taxon>
        <taxon>Gnathifera</taxon>
        <taxon>Rotifera</taxon>
        <taxon>Eurotatoria</taxon>
        <taxon>Monogononta</taxon>
        <taxon>Pseudotrocha</taxon>
        <taxon>Ploima</taxon>
        <taxon>Brachionidae</taxon>
        <taxon>Brachionus</taxon>
    </lineage>
</organism>
<dbReference type="Proteomes" id="UP000663879">
    <property type="component" value="Unassembled WGS sequence"/>
</dbReference>
<keyword evidence="2" id="KW-0645">Protease</keyword>
<accession>A0A813NNW1</accession>
<dbReference type="OrthoDB" id="2422440at2759"/>
<evidence type="ECO:0000256" key="3">
    <source>
        <dbReference type="ARBA" id="ARBA00022801"/>
    </source>
</evidence>
<dbReference type="AlphaFoldDB" id="A0A813NNW1"/>
<comment type="similarity">
    <text evidence="1">Belongs to the peptidase C48 family.</text>
</comment>
<dbReference type="InterPro" id="IPR018289">
    <property type="entry name" value="MULE_transposase_dom"/>
</dbReference>
<proteinExistence type="inferred from homology"/>
<protein>
    <recommendedName>
        <fullName evidence="4">Ubiquitin-like protease family profile domain-containing protein</fullName>
    </recommendedName>
</protein>
<dbReference type="PANTHER" id="PTHR34718">
    <property type="entry name" value="PHD-TYPE DOMAIN-CONTAINING PROTEIN"/>
    <property type="match status" value="1"/>
</dbReference>
<evidence type="ECO:0000259" key="4">
    <source>
        <dbReference type="PROSITE" id="PS50600"/>
    </source>
</evidence>
<evidence type="ECO:0000256" key="2">
    <source>
        <dbReference type="ARBA" id="ARBA00022670"/>
    </source>
</evidence>
<dbReference type="SUPFAM" id="SSF54001">
    <property type="entry name" value="Cysteine proteinases"/>
    <property type="match status" value="1"/>
</dbReference>
<evidence type="ECO:0000313" key="6">
    <source>
        <dbReference type="Proteomes" id="UP000663879"/>
    </source>
</evidence>
<dbReference type="PANTHER" id="PTHR34718:SF2">
    <property type="entry name" value="PHD-TYPE DOMAIN-CONTAINING PROTEIN"/>
    <property type="match status" value="1"/>
</dbReference>
<dbReference type="PROSITE" id="PS50600">
    <property type="entry name" value="ULP_PROTEASE"/>
    <property type="match status" value="1"/>
</dbReference>
<dbReference type="InterPro" id="IPR038765">
    <property type="entry name" value="Papain-like_cys_pep_sf"/>
</dbReference>